<comment type="caution">
    <text evidence="4">The sequence shown here is derived from an EMBL/GenBank/DDBJ whole genome shotgun (WGS) entry which is preliminary data.</text>
</comment>
<gene>
    <name evidence="4" type="ORF">L596_016660</name>
</gene>
<dbReference type="InterPro" id="IPR002181">
    <property type="entry name" value="Fibrinogen_a/b/g_C_dom"/>
</dbReference>
<feature type="compositionally biased region" description="Polar residues" evidence="1">
    <location>
        <begin position="94"/>
        <end position="104"/>
    </location>
</feature>
<dbReference type="PROSITE" id="PS51406">
    <property type="entry name" value="FIBRINOGEN_C_2"/>
    <property type="match status" value="1"/>
</dbReference>
<dbReference type="InterPro" id="IPR036056">
    <property type="entry name" value="Fibrinogen-like_C"/>
</dbReference>
<keyword evidence="5" id="KW-1185">Reference proteome</keyword>
<protein>
    <recommendedName>
        <fullName evidence="3">Fibrinogen C-terminal domain-containing protein</fullName>
    </recommendedName>
</protein>
<accession>A0A4U5NJL4</accession>
<feature type="chain" id="PRO_5020461118" description="Fibrinogen C-terminal domain-containing protein" evidence="2">
    <location>
        <begin position="21"/>
        <end position="447"/>
    </location>
</feature>
<dbReference type="PANTHER" id="PTHR19143">
    <property type="entry name" value="FIBRINOGEN/TENASCIN/ANGIOPOEITIN"/>
    <property type="match status" value="1"/>
</dbReference>
<dbReference type="SUPFAM" id="SSF56496">
    <property type="entry name" value="Fibrinogen C-terminal domain-like"/>
    <property type="match status" value="1"/>
</dbReference>
<dbReference type="Proteomes" id="UP000298663">
    <property type="component" value="Unassembled WGS sequence"/>
</dbReference>
<proteinExistence type="predicted"/>
<dbReference type="OrthoDB" id="7972392at2759"/>
<name>A0A4U5NJL4_STECR</name>
<keyword evidence="2" id="KW-0732">Signal</keyword>
<dbReference type="InterPro" id="IPR014716">
    <property type="entry name" value="Fibrinogen_a/b/g_C_1"/>
</dbReference>
<reference evidence="4 5" key="2">
    <citation type="journal article" date="2019" name="G3 (Bethesda)">
        <title>Hybrid Assembly of the Genome of the Entomopathogenic Nematode Steinernema carpocapsae Identifies the X-Chromosome.</title>
        <authorList>
            <person name="Serra L."/>
            <person name="Macchietto M."/>
            <person name="Macias-Munoz A."/>
            <person name="McGill C.J."/>
            <person name="Rodriguez I.M."/>
            <person name="Rodriguez B."/>
            <person name="Murad R."/>
            <person name="Mortazavi A."/>
        </authorList>
    </citation>
    <scope>NUCLEOTIDE SEQUENCE [LARGE SCALE GENOMIC DNA]</scope>
    <source>
        <strain evidence="4 5">ALL</strain>
    </source>
</reference>
<evidence type="ECO:0000313" key="4">
    <source>
        <dbReference type="EMBL" id="TKR83000.1"/>
    </source>
</evidence>
<dbReference type="AlphaFoldDB" id="A0A4U5NJL4"/>
<dbReference type="GO" id="GO:0005615">
    <property type="term" value="C:extracellular space"/>
    <property type="evidence" value="ECO:0007669"/>
    <property type="project" value="TreeGrafter"/>
</dbReference>
<feature type="signal peptide" evidence="2">
    <location>
        <begin position="1"/>
        <end position="20"/>
    </location>
</feature>
<evidence type="ECO:0000256" key="2">
    <source>
        <dbReference type="SAM" id="SignalP"/>
    </source>
</evidence>
<dbReference type="PANTHER" id="PTHR19143:SF445">
    <property type="entry name" value="FIBRINOGEN C-TERMINAL DOMAIN-CONTAINING PROTEIN"/>
    <property type="match status" value="1"/>
</dbReference>
<dbReference type="SMART" id="SM00186">
    <property type="entry name" value="FBG"/>
    <property type="match status" value="1"/>
</dbReference>
<dbReference type="InterPro" id="IPR050373">
    <property type="entry name" value="Fibrinogen_C-term_domain"/>
</dbReference>
<sequence length="447" mass="51130">MTRKSAWVFALFWLFQGGLCLDIIYDDHLPYIPEEEWDRPMVLADPNWEPYHKDKTKEHAEEELKLKKQKSFIPEYDDHKSDEITVTKAPKISEQLSPATQRTEAPTEPPKVFQPPTAMPTMEIVVESPNSSGDMPGYHQITTIVSHAGTRVVESFSEIEVSQDQQQQEEKTKEKVVQAPHSDEVSLLENSFLSVPVETCHNRVVGSEEVRIFEMVDRANKTYKVVCDGKTNGKVWTVIQRRNDSTTFWNRTFAEYAGGFGNPAGSYWLGLDKVYDILASTPDHTMVLRIELRNDICKKSCSDLGEEGYWWGEWFFSIGSKEQNFNLTLSTMQTGNLTAPNNDFFYTLNNGKQFTTVDADNDNSDSYNCAQFRNFGGWWHGGSGCTFTSLNGLYGDKMSRTRHLAWLYQHPPHENRGLMSTYNIKPADTLMMLRPLEVTERLLLLNS</sequence>
<feature type="domain" description="Fibrinogen C-terminal" evidence="3">
    <location>
        <begin position="191"/>
        <end position="428"/>
    </location>
</feature>
<feature type="region of interest" description="Disordered" evidence="1">
    <location>
        <begin position="91"/>
        <end position="116"/>
    </location>
</feature>
<evidence type="ECO:0000259" key="3">
    <source>
        <dbReference type="PROSITE" id="PS51406"/>
    </source>
</evidence>
<reference evidence="4 5" key="1">
    <citation type="journal article" date="2015" name="Genome Biol.">
        <title>Comparative genomics of Steinernema reveals deeply conserved gene regulatory networks.</title>
        <authorList>
            <person name="Dillman A.R."/>
            <person name="Macchietto M."/>
            <person name="Porter C.F."/>
            <person name="Rogers A."/>
            <person name="Williams B."/>
            <person name="Antoshechkin I."/>
            <person name="Lee M.M."/>
            <person name="Goodwin Z."/>
            <person name="Lu X."/>
            <person name="Lewis E.E."/>
            <person name="Goodrich-Blair H."/>
            <person name="Stock S.P."/>
            <person name="Adams B.J."/>
            <person name="Sternberg P.W."/>
            <person name="Mortazavi A."/>
        </authorList>
    </citation>
    <scope>NUCLEOTIDE SEQUENCE [LARGE SCALE GENOMIC DNA]</scope>
    <source>
        <strain evidence="4 5">ALL</strain>
    </source>
</reference>
<dbReference type="STRING" id="34508.A0A4U5NJL4"/>
<evidence type="ECO:0000256" key="1">
    <source>
        <dbReference type="SAM" id="MobiDB-lite"/>
    </source>
</evidence>
<organism evidence="4 5">
    <name type="scientific">Steinernema carpocapsae</name>
    <name type="common">Entomopathogenic nematode</name>
    <dbReference type="NCBI Taxonomy" id="34508"/>
    <lineage>
        <taxon>Eukaryota</taxon>
        <taxon>Metazoa</taxon>
        <taxon>Ecdysozoa</taxon>
        <taxon>Nematoda</taxon>
        <taxon>Chromadorea</taxon>
        <taxon>Rhabditida</taxon>
        <taxon>Tylenchina</taxon>
        <taxon>Panagrolaimomorpha</taxon>
        <taxon>Strongyloidoidea</taxon>
        <taxon>Steinernematidae</taxon>
        <taxon>Steinernema</taxon>
    </lineage>
</organism>
<dbReference type="Pfam" id="PF00147">
    <property type="entry name" value="Fibrinogen_C"/>
    <property type="match status" value="1"/>
</dbReference>
<dbReference type="Gene3D" id="3.90.215.10">
    <property type="entry name" value="Gamma Fibrinogen, chain A, domain 1"/>
    <property type="match status" value="1"/>
</dbReference>
<dbReference type="EMBL" id="AZBU02000004">
    <property type="protein sequence ID" value="TKR83000.1"/>
    <property type="molecule type" value="Genomic_DNA"/>
</dbReference>
<evidence type="ECO:0000313" key="5">
    <source>
        <dbReference type="Proteomes" id="UP000298663"/>
    </source>
</evidence>